<evidence type="ECO:0000256" key="4">
    <source>
        <dbReference type="RuleBase" id="RU364152"/>
    </source>
</evidence>
<evidence type="ECO:0000313" key="5">
    <source>
        <dbReference type="EMBL" id="TMS39043.1"/>
    </source>
</evidence>
<name>A0A4V6I8I8_STECR</name>
<keyword evidence="6" id="KW-1185">Reference proteome</keyword>
<keyword evidence="4" id="KW-0804">Transcription</keyword>
<keyword evidence="4" id="KW-0805">Transcription regulation</keyword>
<gene>
    <name evidence="4" type="primary">MED20</name>
    <name evidence="5" type="ORF">L596_005635</name>
</gene>
<dbReference type="GO" id="GO:0003712">
    <property type="term" value="F:transcription coregulator activity"/>
    <property type="evidence" value="ECO:0007669"/>
    <property type="project" value="InterPro"/>
</dbReference>
<dbReference type="EMBL" id="CM016762">
    <property type="protein sequence ID" value="TMS39043.1"/>
    <property type="molecule type" value="Genomic_DNA"/>
</dbReference>
<keyword evidence="3 4" id="KW-0539">Nucleus</keyword>
<comment type="subcellular location">
    <subcellularLocation>
        <location evidence="1 4">Nucleus</location>
    </subcellularLocation>
</comment>
<reference evidence="5 6" key="2">
    <citation type="journal article" date="2019" name="G3 (Bethesda)">
        <title>Hybrid Assembly of the Genome of the Entomopathogenic Nematode Steinernema carpocapsae Identifies the X-Chromosome.</title>
        <authorList>
            <person name="Serra L."/>
            <person name="Macchietto M."/>
            <person name="Macias-Munoz A."/>
            <person name="McGill C.J."/>
            <person name="Rodriguez I.M."/>
            <person name="Rodriguez B."/>
            <person name="Murad R."/>
            <person name="Mortazavi A."/>
        </authorList>
    </citation>
    <scope>NUCLEOTIDE SEQUENCE [LARGE SCALE GENOMIC DNA]</scope>
    <source>
        <strain evidence="5 6">ALL</strain>
    </source>
</reference>
<keyword evidence="4" id="KW-0010">Activator</keyword>
<dbReference type="GO" id="GO:0006357">
    <property type="term" value="P:regulation of transcription by RNA polymerase II"/>
    <property type="evidence" value="ECO:0007669"/>
    <property type="project" value="InterPro"/>
</dbReference>
<accession>A0A4V6I8I8</accession>
<comment type="subunit">
    <text evidence="4">Component of the Mediator complex.</text>
</comment>
<proteinExistence type="inferred from homology"/>
<reference evidence="5 6" key="1">
    <citation type="journal article" date="2015" name="Genome Biol.">
        <title>Comparative genomics of Steinernema reveals deeply conserved gene regulatory networks.</title>
        <authorList>
            <person name="Dillman A.R."/>
            <person name="Macchietto M."/>
            <person name="Porter C.F."/>
            <person name="Rogers A."/>
            <person name="Williams B."/>
            <person name="Antoshechkin I."/>
            <person name="Lee M.M."/>
            <person name="Goodwin Z."/>
            <person name="Lu X."/>
            <person name="Lewis E.E."/>
            <person name="Goodrich-Blair H."/>
            <person name="Stock S.P."/>
            <person name="Adams B.J."/>
            <person name="Sternberg P.W."/>
            <person name="Mortazavi A."/>
        </authorList>
    </citation>
    <scope>NUCLEOTIDE SEQUENCE [LARGE SCALE GENOMIC DNA]</scope>
    <source>
        <strain evidence="5 6">ALL</strain>
    </source>
</reference>
<comment type="similarity">
    <text evidence="2 4">Belongs to the Mediator complex subunit 20 family.</text>
</comment>
<dbReference type="AlphaFoldDB" id="A0A4V6I8I8"/>
<sequence>MVGVSWVFGMQNTLKEVEAIVENFHAVSVGNYKVDCVPYNPTECVEGKNIQGCFLLHHSYCPDSSFTLFAPLNAKKPIAASSDRDSFQTSSFLAST</sequence>
<organism evidence="5 6">
    <name type="scientific">Steinernema carpocapsae</name>
    <name type="common">Entomopathogenic nematode</name>
    <dbReference type="NCBI Taxonomy" id="34508"/>
    <lineage>
        <taxon>Eukaryota</taxon>
        <taxon>Metazoa</taxon>
        <taxon>Ecdysozoa</taxon>
        <taxon>Nematoda</taxon>
        <taxon>Chromadorea</taxon>
        <taxon>Rhabditida</taxon>
        <taxon>Tylenchina</taxon>
        <taxon>Panagrolaimomorpha</taxon>
        <taxon>Strongyloidoidea</taxon>
        <taxon>Steinernematidae</taxon>
        <taxon>Steinernema</taxon>
    </lineage>
</organism>
<dbReference type="EMBL" id="AZBU02000001">
    <property type="protein sequence ID" value="TMS39043.1"/>
    <property type="molecule type" value="Genomic_DNA"/>
</dbReference>
<dbReference type="STRING" id="34508.A0A4V6I8I8"/>
<dbReference type="Pfam" id="PF08612">
    <property type="entry name" value="Med20"/>
    <property type="match status" value="1"/>
</dbReference>
<dbReference type="GO" id="GO:0016592">
    <property type="term" value="C:mediator complex"/>
    <property type="evidence" value="ECO:0007669"/>
    <property type="project" value="InterPro"/>
</dbReference>
<dbReference type="OrthoDB" id="1854899at2759"/>
<dbReference type="InterPro" id="IPR013921">
    <property type="entry name" value="Mediator_Med20"/>
</dbReference>
<dbReference type="Proteomes" id="UP000298663">
    <property type="component" value="Chromosome X"/>
</dbReference>
<comment type="caution">
    <text evidence="5">The sequence shown here is derived from an EMBL/GenBank/DDBJ whole genome shotgun (WGS) entry which is preliminary data.</text>
</comment>
<evidence type="ECO:0000256" key="1">
    <source>
        <dbReference type="ARBA" id="ARBA00004123"/>
    </source>
</evidence>
<evidence type="ECO:0000256" key="2">
    <source>
        <dbReference type="ARBA" id="ARBA00010743"/>
    </source>
</evidence>
<evidence type="ECO:0000256" key="3">
    <source>
        <dbReference type="ARBA" id="ARBA00023242"/>
    </source>
</evidence>
<evidence type="ECO:0000313" key="6">
    <source>
        <dbReference type="Proteomes" id="UP000298663"/>
    </source>
</evidence>
<comment type="function">
    <text evidence="4">Component of the Mediator complex, a coactivator involved in the regulated transcription of nearly all RNA polymerase II-dependent genes. Mediator functions as a bridge to convey information from gene-specific regulatory proteins to the basal RNA polymerase II transcription machinery. Mediator is recruited to promoters by direct interactions with regulatory proteins and serves as a scaffold for the assembly of a functional preinitiation complex with RNA polymerase II and the general transcription factors.</text>
</comment>
<protein>
    <recommendedName>
        <fullName evidence="4">Mediator of RNA polymerase II transcription subunit 20</fullName>
    </recommendedName>
    <alternativeName>
        <fullName evidence="4">Mediator complex subunit 20</fullName>
    </alternativeName>
</protein>